<dbReference type="InterPro" id="IPR020103">
    <property type="entry name" value="PsdUridine_synth_cat_dom_sf"/>
</dbReference>
<evidence type="ECO:0000256" key="4">
    <source>
        <dbReference type="HAMAP-Rule" id="MF_00171"/>
    </source>
</evidence>
<sequence>MLHNIALLLQFRGSAYHGWQRQQNAHTVQEVLEAAAKKVFGQAGAVTGCGRTDAGVHALSYVCNFFADTKIPDGKIAYALNYSLPDDIRVLGASMVDSRFHARYSVVKKRYVYRILNTPHGDVFQRDLAWHVRKNLDIERMRRAAEPLLGEHDFRAFCASGAQTKDFVRTVYSLDVSRQDNTVTIDICGNGFLYNMVRIIAGTLVYAGTGRMEPEEAEAALASCDRRRAGITAPPHGLYMAQVYYAPQIDWK</sequence>
<evidence type="ECO:0000256" key="7">
    <source>
        <dbReference type="RuleBase" id="RU003792"/>
    </source>
</evidence>
<dbReference type="EMBL" id="DVOF01000121">
    <property type="protein sequence ID" value="HIV02736.1"/>
    <property type="molecule type" value="Genomic_DNA"/>
</dbReference>
<dbReference type="SUPFAM" id="SSF55120">
    <property type="entry name" value="Pseudouridine synthase"/>
    <property type="match status" value="1"/>
</dbReference>
<protein>
    <recommendedName>
        <fullName evidence="4">tRNA pseudouridine synthase A</fullName>
        <ecNumber evidence="4">5.4.99.12</ecNumber>
    </recommendedName>
    <alternativeName>
        <fullName evidence="4">tRNA pseudouridine(38-40) synthase</fullName>
    </alternativeName>
    <alternativeName>
        <fullName evidence="4">tRNA pseudouridylate synthase I</fullName>
    </alternativeName>
    <alternativeName>
        <fullName evidence="4">tRNA-uridine isomerase I</fullName>
    </alternativeName>
</protein>
<evidence type="ECO:0000256" key="5">
    <source>
        <dbReference type="PIRSR" id="PIRSR001430-1"/>
    </source>
</evidence>
<dbReference type="InterPro" id="IPR020094">
    <property type="entry name" value="TruA/RsuA/RluB/E/F_N"/>
</dbReference>
<dbReference type="NCBIfam" id="TIGR00071">
    <property type="entry name" value="hisT_truA"/>
    <property type="match status" value="1"/>
</dbReference>
<dbReference type="Pfam" id="PF01416">
    <property type="entry name" value="PseudoU_synth_1"/>
    <property type="match status" value="2"/>
</dbReference>
<dbReference type="Proteomes" id="UP000886743">
    <property type="component" value="Unassembled WGS sequence"/>
</dbReference>
<proteinExistence type="inferred from homology"/>
<dbReference type="FunFam" id="3.30.70.580:FF:000001">
    <property type="entry name" value="tRNA pseudouridine synthase A"/>
    <property type="match status" value="1"/>
</dbReference>
<organism evidence="9 10">
    <name type="scientific">Candidatus Aphodoplasma excrementigallinarum</name>
    <dbReference type="NCBI Taxonomy" id="2840673"/>
    <lineage>
        <taxon>Bacteria</taxon>
        <taxon>Bacillati</taxon>
        <taxon>Bacillota</taxon>
        <taxon>Clostridia</taxon>
        <taxon>Eubacteriales</taxon>
        <taxon>Candidatus Aphodoplasma</taxon>
    </lineage>
</organism>
<dbReference type="InterPro" id="IPR020097">
    <property type="entry name" value="PsdUridine_synth_TruA_a/b_dom"/>
</dbReference>
<dbReference type="InterPro" id="IPR001406">
    <property type="entry name" value="PsdUridine_synth_TruA"/>
</dbReference>
<evidence type="ECO:0000313" key="10">
    <source>
        <dbReference type="Proteomes" id="UP000886743"/>
    </source>
</evidence>
<dbReference type="EC" id="5.4.99.12" evidence="4"/>
<reference evidence="9" key="1">
    <citation type="submission" date="2020-10" db="EMBL/GenBank/DDBJ databases">
        <authorList>
            <person name="Gilroy R."/>
        </authorList>
    </citation>
    <scope>NUCLEOTIDE SEQUENCE</scope>
    <source>
        <strain evidence="9">4920</strain>
    </source>
</reference>
<comment type="similarity">
    <text evidence="1 4 7">Belongs to the tRNA pseudouridine synthase TruA family.</text>
</comment>
<evidence type="ECO:0000256" key="1">
    <source>
        <dbReference type="ARBA" id="ARBA00009375"/>
    </source>
</evidence>
<evidence type="ECO:0000256" key="3">
    <source>
        <dbReference type="ARBA" id="ARBA00023235"/>
    </source>
</evidence>
<dbReference type="HAMAP" id="MF_00171">
    <property type="entry name" value="TruA"/>
    <property type="match status" value="1"/>
</dbReference>
<dbReference type="GO" id="GO:0160147">
    <property type="term" value="F:tRNA pseudouridine(38-40) synthase activity"/>
    <property type="evidence" value="ECO:0007669"/>
    <property type="project" value="UniProtKB-EC"/>
</dbReference>
<keyword evidence="3 4" id="KW-0413">Isomerase</keyword>
<evidence type="ECO:0000259" key="8">
    <source>
        <dbReference type="Pfam" id="PF01416"/>
    </source>
</evidence>
<feature type="domain" description="Pseudouridine synthase I TruA alpha/beta" evidence="8">
    <location>
        <begin position="10"/>
        <end position="105"/>
    </location>
</feature>
<comment type="caution">
    <text evidence="9">The sequence shown here is derived from an EMBL/GenBank/DDBJ whole genome shotgun (WGS) entry which is preliminary data.</text>
</comment>
<dbReference type="PANTHER" id="PTHR11142">
    <property type="entry name" value="PSEUDOURIDYLATE SYNTHASE"/>
    <property type="match status" value="1"/>
</dbReference>
<dbReference type="PIRSF" id="PIRSF001430">
    <property type="entry name" value="tRNA_psdUrid_synth"/>
    <property type="match status" value="1"/>
</dbReference>
<dbReference type="CDD" id="cd02570">
    <property type="entry name" value="PseudoU_synth_EcTruA"/>
    <property type="match status" value="1"/>
</dbReference>
<dbReference type="Gene3D" id="3.30.70.580">
    <property type="entry name" value="Pseudouridine synthase I, catalytic domain, N-terminal subdomain"/>
    <property type="match status" value="1"/>
</dbReference>
<comment type="subunit">
    <text evidence="4">Homodimer.</text>
</comment>
<dbReference type="AlphaFoldDB" id="A0A9D1NH46"/>
<dbReference type="InterPro" id="IPR020095">
    <property type="entry name" value="PsdUridine_synth_TruA_C"/>
</dbReference>
<feature type="binding site" evidence="4 6">
    <location>
        <position position="111"/>
    </location>
    <ligand>
        <name>substrate</name>
    </ligand>
</feature>
<gene>
    <name evidence="4 9" type="primary">truA</name>
    <name evidence="9" type="ORF">IAC74_04115</name>
</gene>
<feature type="active site" description="Nucleophile" evidence="4 5">
    <location>
        <position position="53"/>
    </location>
</feature>
<dbReference type="GO" id="GO:0003723">
    <property type="term" value="F:RNA binding"/>
    <property type="evidence" value="ECO:0007669"/>
    <property type="project" value="InterPro"/>
</dbReference>
<evidence type="ECO:0000256" key="2">
    <source>
        <dbReference type="ARBA" id="ARBA00022694"/>
    </source>
</evidence>
<evidence type="ECO:0000313" key="9">
    <source>
        <dbReference type="EMBL" id="HIV02736.1"/>
    </source>
</evidence>
<comment type="function">
    <text evidence="4">Formation of pseudouridine at positions 38, 39 and 40 in the anticodon stem and loop of transfer RNAs.</text>
</comment>
<dbReference type="Gene3D" id="3.30.70.660">
    <property type="entry name" value="Pseudouridine synthase I, catalytic domain, C-terminal subdomain"/>
    <property type="match status" value="1"/>
</dbReference>
<accession>A0A9D1NH46</accession>
<keyword evidence="2 4" id="KW-0819">tRNA processing</keyword>
<comment type="caution">
    <text evidence="4">Lacks conserved residue(s) required for the propagation of feature annotation.</text>
</comment>
<reference evidence="9" key="2">
    <citation type="journal article" date="2021" name="PeerJ">
        <title>Extensive microbial diversity within the chicken gut microbiome revealed by metagenomics and culture.</title>
        <authorList>
            <person name="Gilroy R."/>
            <person name="Ravi A."/>
            <person name="Getino M."/>
            <person name="Pursley I."/>
            <person name="Horton D.L."/>
            <person name="Alikhan N.F."/>
            <person name="Baker D."/>
            <person name="Gharbi K."/>
            <person name="Hall N."/>
            <person name="Watson M."/>
            <person name="Adriaenssens E.M."/>
            <person name="Foster-Nyarko E."/>
            <person name="Jarju S."/>
            <person name="Secka A."/>
            <person name="Antonio M."/>
            <person name="Oren A."/>
            <person name="Chaudhuri R.R."/>
            <person name="La Ragione R."/>
            <person name="Hildebrand F."/>
            <person name="Pallen M.J."/>
        </authorList>
    </citation>
    <scope>NUCLEOTIDE SEQUENCE</scope>
    <source>
        <strain evidence="9">4920</strain>
    </source>
</reference>
<dbReference type="GO" id="GO:0031119">
    <property type="term" value="P:tRNA pseudouridine synthesis"/>
    <property type="evidence" value="ECO:0007669"/>
    <property type="project" value="UniProtKB-UniRule"/>
</dbReference>
<name>A0A9D1NH46_9FIRM</name>
<dbReference type="PANTHER" id="PTHR11142:SF0">
    <property type="entry name" value="TRNA PSEUDOURIDINE SYNTHASE-LIKE 1"/>
    <property type="match status" value="1"/>
</dbReference>
<feature type="domain" description="Pseudouridine synthase I TruA alpha/beta" evidence="8">
    <location>
        <begin position="144"/>
        <end position="245"/>
    </location>
</feature>
<evidence type="ECO:0000256" key="6">
    <source>
        <dbReference type="PIRSR" id="PIRSR001430-2"/>
    </source>
</evidence>
<comment type="catalytic activity">
    <reaction evidence="4 7">
        <text>uridine(38/39/40) in tRNA = pseudouridine(38/39/40) in tRNA</text>
        <dbReference type="Rhea" id="RHEA:22376"/>
        <dbReference type="Rhea" id="RHEA-COMP:10085"/>
        <dbReference type="Rhea" id="RHEA-COMP:10087"/>
        <dbReference type="ChEBI" id="CHEBI:65314"/>
        <dbReference type="ChEBI" id="CHEBI:65315"/>
        <dbReference type="EC" id="5.4.99.12"/>
    </reaction>
</comment>